<dbReference type="OrthoDB" id="4541465at2"/>
<evidence type="ECO:0000256" key="2">
    <source>
        <dbReference type="ARBA" id="ARBA00023125"/>
    </source>
</evidence>
<name>A0A0A6UR69_ACTUT</name>
<dbReference type="PANTHER" id="PTHR47506:SF1">
    <property type="entry name" value="HTH-TYPE TRANSCRIPTIONAL REGULATOR YJDC"/>
    <property type="match status" value="1"/>
</dbReference>
<dbReference type="PRINTS" id="PR00455">
    <property type="entry name" value="HTHTETR"/>
</dbReference>
<dbReference type="eggNOG" id="COG1309">
    <property type="taxonomic scope" value="Bacteria"/>
</dbReference>
<keyword evidence="7" id="KW-1185">Reference proteome</keyword>
<dbReference type="Gene3D" id="1.10.357.10">
    <property type="entry name" value="Tetracycline Repressor, domain 2"/>
    <property type="match status" value="1"/>
</dbReference>
<feature type="DNA-binding region" description="H-T-H motif" evidence="4">
    <location>
        <begin position="28"/>
        <end position="47"/>
    </location>
</feature>
<dbReference type="InterPro" id="IPR011075">
    <property type="entry name" value="TetR_C"/>
</dbReference>
<reference evidence="6 7" key="1">
    <citation type="submission" date="2014-10" db="EMBL/GenBank/DDBJ databases">
        <title>Draft genome sequence of Actinoplanes utahensis NRRL 12052.</title>
        <authorList>
            <person name="Velasco-Bucheli B."/>
            <person name="del Cerro C."/>
            <person name="Hormigo D."/>
            <person name="Garcia J.L."/>
            <person name="Acebal C."/>
            <person name="Arroyo M."/>
            <person name="de la Mata I."/>
        </authorList>
    </citation>
    <scope>NUCLEOTIDE SEQUENCE [LARGE SCALE GENOMIC DNA]</scope>
    <source>
        <strain evidence="6 7">NRRL 12052</strain>
    </source>
</reference>
<dbReference type="SUPFAM" id="SSF46689">
    <property type="entry name" value="Homeodomain-like"/>
    <property type="match status" value="1"/>
</dbReference>
<evidence type="ECO:0000313" key="6">
    <source>
        <dbReference type="EMBL" id="KHD77921.1"/>
    </source>
</evidence>
<dbReference type="SUPFAM" id="SSF48498">
    <property type="entry name" value="Tetracyclin repressor-like, C-terminal domain"/>
    <property type="match status" value="1"/>
</dbReference>
<dbReference type="Proteomes" id="UP000054537">
    <property type="component" value="Unassembled WGS sequence"/>
</dbReference>
<keyword evidence="2 4" id="KW-0238">DNA-binding</keyword>
<dbReference type="Pfam" id="PF00440">
    <property type="entry name" value="TetR_N"/>
    <property type="match status" value="1"/>
</dbReference>
<evidence type="ECO:0000256" key="1">
    <source>
        <dbReference type="ARBA" id="ARBA00023015"/>
    </source>
</evidence>
<dbReference type="GO" id="GO:0003677">
    <property type="term" value="F:DNA binding"/>
    <property type="evidence" value="ECO:0007669"/>
    <property type="project" value="UniProtKB-UniRule"/>
</dbReference>
<protein>
    <submittedName>
        <fullName evidence="6">TetR family transcriptional regulator</fullName>
    </submittedName>
</protein>
<dbReference type="PANTHER" id="PTHR47506">
    <property type="entry name" value="TRANSCRIPTIONAL REGULATORY PROTEIN"/>
    <property type="match status" value="1"/>
</dbReference>
<dbReference type="Pfam" id="PF16925">
    <property type="entry name" value="TetR_C_13"/>
    <property type="match status" value="1"/>
</dbReference>
<feature type="domain" description="HTH tetR-type" evidence="5">
    <location>
        <begin position="5"/>
        <end position="65"/>
    </location>
</feature>
<organism evidence="6 7">
    <name type="scientific">Actinoplanes utahensis</name>
    <dbReference type="NCBI Taxonomy" id="1869"/>
    <lineage>
        <taxon>Bacteria</taxon>
        <taxon>Bacillati</taxon>
        <taxon>Actinomycetota</taxon>
        <taxon>Actinomycetes</taxon>
        <taxon>Micromonosporales</taxon>
        <taxon>Micromonosporaceae</taxon>
        <taxon>Actinoplanes</taxon>
    </lineage>
</organism>
<evidence type="ECO:0000256" key="4">
    <source>
        <dbReference type="PROSITE-ProRule" id="PRU00335"/>
    </source>
</evidence>
<dbReference type="EMBL" id="JRTT01000007">
    <property type="protein sequence ID" value="KHD77921.1"/>
    <property type="molecule type" value="Genomic_DNA"/>
</dbReference>
<dbReference type="RefSeq" id="WP_043523395.1">
    <property type="nucleotide sequence ID" value="NZ_BAABKU010000013.1"/>
</dbReference>
<comment type="caution">
    <text evidence="6">The sequence shown here is derived from an EMBL/GenBank/DDBJ whole genome shotgun (WGS) entry which is preliminary data.</text>
</comment>
<dbReference type="AlphaFoldDB" id="A0A0A6UR69"/>
<evidence type="ECO:0000313" key="7">
    <source>
        <dbReference type="Proteomes" id="UP000054537"/>
    </source>
</evidence>
<sequence>MGRTSTARDRLRDSACELLHTRGYAAVGVAEICVRADVRKGSFYHFFESKQALTIEVIDTHWQAQRTGWRELLTGPEPALERLQRLIAWLVETQRQGWQETGRVDGCLLGNLAIELSNQEAAVQQRLTAAFAEQAELVHAALADGVRDGSVAPGYADRATARAVVAQIEGAVLLAKLAGGVGSLDDLWPHVRRLVTVDPPTDESTGS</sequence>
<dbReference type="InterPro" id="IPR009057">
    <property type="entry name" value="Homeodomain-like_sf"/>
</dbReference>
<proteinExistence type="predicted"/>
<keyword evidence="3" id="KW-0804">Transcription</keyword>
<evidence type="ECO:0000259" key="5">
    <source>
        <dbReference type="PROSITE" id="PS50977"/>
    </source>
</evidence>
<dbReference type="STRING" id="1869.MB27_07210"/>
<evidence type="ECO:0000256" key="3">
    <source>
        <dbReference type="ARBA" id="ARBA00023163"/>
    </source>
</evidence>
<gene>
    <name evidence="6" type="ORF">MB27_07210</name>
</gene>
<accession>A0A0A6UR69</accession>
<dbReference type="PROSITE" id="PS50977">
    <property type="entry name" value="HTH_TETR_2"/>
    <property type="match status" value="1"/>
</dbReference>
<keyword evidence="1" id="KW-0805">Transcription regulation</keyword>
<dbReference type="InterPro" id="IPR036271">
    <property type="entry name" value="Tet_transcr_reg_TetR-rel_C_sf"/>
</dbReference>
<dbReference type="InterPro" id="IPR001647">
    <property type="entry name" value="HTH_TetR"/>
</dbReference>